<keyword evidence="1" id="KW-0560">Oxidoreductase</keyword>
<dbReference type="PANTHER" id="PTHR43364:SF4">
    <property type="entry name" value="NAD(P)-LINKED OXIDOREDUCTASE SUPERFAMILY PROTEIN"/>
    <property type="match status" value="1"/>
</dbReference>
<dbReference type="InterPro" id="IPR023210">
    <property type="entry name" value="NADP_OxRdtase_dom"/>
</dbReference>
<gene>
    <name evidence="3" type="ORF">RM543_09175</name>
</gene>
<name>A0ABU3DGK9_9RHOB</name>
<keyword evidence="4" id="KW-1185">Reference proteome</keyword>
<dbReference type="Pfam" id="PF00248">
    <property type="entry name" value="Aldo_ket_red"/>
    <property type="match status" value="1"/>
</dbReference>
<dbReference type="CDD" id="cd19094">
    <property type="entry name" value="AKR_Tas-like"/>
    <property type="match status" value="1"/>
</dbReference>
<dbReference type="Gene3D" id="3.20.20.100">
    <property type="entry name" value="NADP-dependent oxidoreductase domain"/>
    <property type="match status" value="1"/>
</dbReference>
<evidence type="ECO:0000256" key="1">
    <source>
        <dbReference type="ARBA" id="ARBA00023002"/>
    </source>
</evidence>
<sequence length="348" mass="37705">MKTRKIGESGLEVSEICLGTMTWGSQNDAAEAHAQIDRSVEAGVTIMDAAEMYPTTPRRDATTGRTEEIIGEWYAGAGGRREKMLIATKIAGPNGGFAHDGRGVHPDTMRSSLEASLRRLGTDRIDLYQLHWPNRGSYHFRQNWDFDPTGISRTETEQHMADVLGTAAELRAEGKLREIALSNETAWGTAKWLEIARRDGLPRMASIQNEYSLLCRLYDTDLAELSVTEDVPLLCYSPLAAGLLTGKYRGGAVPEGSRQSINSGLGGRMTDGVHAAVEAYANIAEAHGLDLAQMALAFCMTRPFMGSTIIGATTPEQLETALGAADVTLTGEVMAEIGKAHRAHPLPY</sequence>
<dbReference type="InterPro" id="IPR050523">
    <property type="entry name" value="AKR_Detox_Biosynth"/>
</dbReference>
<evidence type="ECO:0000259" key="2">
    <source>
        <dbReference type="Pfam" id="PF00248"/>
    </source>
</evidence>
<dbReference type="InterPro" id="IPR036812">
    <property type="entry name" value="NAD(P)_OxRdtase_dom_sf"/>
</dbReference>
<dbReference type="Proteomes" id="UP001265259">
    <property type="component" value="Unassembled WGS sequence"/>
</dbReference>
<accession>A0ABU3DGK9</accession>
<dbReference type="PANTHER" id="PTHR43364">
    <property type="entry name" value="NADH-SPECIFIC METHYLGLYOXAL REDUCTASE-RELATED"/>
    <property type="match status" value="1"/>
</dbReference>
<reference evidence="3 4" key="1">
    <citation type="submission" date="2023-09" db="EMBL/GenBank/DDBJ databases">
        <authorList>
            <person name="Rey-Velasco X."/>
        </authorList>
    </citation>
    <scope>NUCLEOTIDE SEQUENCE [LARGE SCALE GENOMIC DNA]</scope>
    <source>
        <strain evidence="3 4">F158</strain>
    </source>
</reference>
<dbReference type="EMBL" id="JAVRHL010000002">
    <property type="protein sequence ID" value="MDT0682856.1"/>
    <property type="molecule type" value="Genomic_DNA"/>
</dbReference>
<feature type="domain" description="NADP-dependent oxidoreductase" evidence="2">
    <location>
        <begin position="15"/>
        <end position="339"/>
    </location>
</feature>
<comment type="caution">
    <text evidence="3">The sequence shown here is derived from an EMBL/GenBank/DDBJ whole genome shotgun (WGS) entry which is preliminary data.</text>
</comment>
<evidence type="ECO:0000313" key="3">
    <source>
        <dbReference type="EMBL" id="MDT0682856.1"/>
    </source>
</evidence>
<organism evidence="3 4">
    <name type="scientific">Tropicimonas omnivorans</name>
    <dbReference type="NCBI Taxonomy" id="3075590"/>
    <lineage>
        <taxon>Bacteria</taxon>
        <taxon>Pseudomonadati</taxon>
        <taxon>Pseudomonadota</taxon>
        <taxon>Alphaproteobacteria</taxon>
        <taxon>Rhodobacterales</taxon>
        <taxon>Roseobacteraceae</taxon>
        <taxon>Tropicimonas</taxon>
    </lineage>
</organism>
<evidence type="ECO:0000313" key="4">
    <source>
        <dbReference type="Proteomes" id="UP001265259"/>
    </source>
</evidence>
<dbReference type="RefSeq" id="WP_311690797.1">
    <property type="nucleotide sequence ID" value="NZ_JAVRHL010000002.1"/>
</dbReference>
<proteinExistence type="predicted"/>
<protein>
    <submittedName>
        <fullName evidence="3">Aldo/keto reductase</fullName>
    </submittedName>
</protein>
<dbReference type="SUPFAM" id="SSF51430">
    <property type="entry name" value="NAD(P)-linked oxidoreductase"/>
    <property type="match status" value="1"/>
</dbReference>